<dbReference type="GO" id="GO:0061630">
    <property type="term" value="F:ubiquitin protein ligase activity"/>
    <property type="evidence" value="ECO:0007669"/>
    <property type="project" value="UniProtKB-EC"/>
</dbReference>
<keyword evidence="10 15" id="KW-0833">Ubl conjugation pathway</keyword>
<feature type="region of interest" description="Disordered" evidence="16">
    <location>
        <begin position="261"/>
        <end position="354"/>
    </location>
</feature>
<dbReference type="GO" id="GO:0008270">
    <property type="term" value="F:zinc ion binding"/>
    <property type="evidence" value="ECO:0007669"/>
    <property type="project" value="UniProtKB-KW"/>
</dbReference>
<dbReference type="RefSeq" id="XP_004501976.1">
    <property type="nucleotide sequence ID" value="XM_004501919.3"/>
</dbReference>
<dbReference type="FunFam" id="3.30.40.10:FF:000427">
    <property type="entry name" value="Non-structural maintenance of chromosomes element 1"/>
    <property type="match status" value="1"/>
</dbReference>
<comment type="similarity">
    <text evidence="3 15">Belongs to the NSE1 family.</text>
</comment>
<dbReference type="Gene3D" id="3.30.40.10">
    <property type="entry name" value="Zinc/RING finger domain, C3HC4 (zinc finger)"/>
    <property type="match status" value="1"/>
</dbReference>
<evidence type="ECO:0000313" key="23">
    <source>
        <dbReference type="RefSeq" id="XP_027190845.1"/>
    </source>
</evidence>
<evidence type="ECO:0000313" key="20">
    <source>
        <dbReference type="RefSeq" id="XP_004501977.1"/>
    </source>
</evidence>
<dbReference type="InterPro" id="IPR014857">
    <property type="entry name" value="Nse1_RING_C4HC3-type"/>
</dbReference>
<dbReference type="InterPro" id="IPR013083">
    <property type="entry name" value="Znf_RING/FYVE/PHD"/>
</dbReference>
<dbReference type="RefSeq" id="XP_004501978.1">
    <property type="nucleotide sequence ID" value="XM_004501921.3"/>
</dbReference>
<evidence type="ECO:0000256" key="13">
    <source>
        <dbReference type="ARBA" id="ARBA00023204"/>
    </source>
</evidence>
<keyword evidence="7 15" id="KW-0479">Metal-binding</keyword>
<evidence type="ECO:0000313" key="19">
    <source>
        <dbReference type="RefSeq" id="XP_004501976.1"/>
    </source>
</evidence>
<dbReference type="InterPro" id="IPR011513">
    <property type="entry name" value="Nse1"/>
</dbReference>
<dbReference type="InterPro" id="IPR036388">
    <property type="entry name" value="WH-like_DNA-bd_sf"/>
</dbReference>
<evidence type="ECO:0000256" key="12">
    <source>
        <dbReference type="ARBA" id="ARBA00023172"/>
    </source>
</evidence>
<dbReference type="RefSeq" id="XP_027190846.1">
    <property type="nucleotide sequence ID" value="XM_027335045.1"/>
</dbReference>
<keyword evidence="14 15" id="KW-0539">Nucleus</keyword>
<keyword evidence="12 15" id="KW-0233">DNA recombination</keyword>
<comment type="catalytic activity">
    <reaction evidence="1 15">
        <text>S-ubiquitinyl-[E2 ubiquitin-conjugating enzyme]-L-cysteine + [acceptor protein]-L-lysine = [E2 ubiquitin-conjugating enzyme]-L-cysteine + N(6)-ubiquitinyl-[acceptor protein]-L-lysine.</text>
        <dbReference type="EC" id="2.3.2.27"/>
    </reaction>
</comment>
<dbReference type="PaxDb" id="3827-XP_004501976.1"/>
<dbReference type="AlphaFoldDB" id="A0A1S3E8P6"/>
<evidence type="ECO:0000256" key="10">
    <source>
        <dbReference type="ARBA" id="ARBA00022786"/>
    </source>
</evidence>
<feature type="compositionally biased region" description="Basic and acidic residues" evidence="16">
    <location>
        <begin position="301"/>
        <end position="313"/>
    </location>
</feature>
<evidence type="ECO:0000256" key="15">
    <source>
        <dbReference type="RuleBase" id="RU368018"/>
    </source>
</evidence>
<evidence type="ECO:0000313" key="22">
    <source>
        <dbReference type="RefSeq" id="XP_012571744.1"/>
    </source>
</evidence>
<evidence type="ECO:0000256" key="5">
    <source>
        <dbReference type="ARBA" id="ARBA00019422"/>
    </source>
</evidence>
<evidence type="ECO:0000256" key="1">
    <source>
        <dbReference type="ARBA" id="ARBA00000900"/>
    </source>
</evidence>
<dbReference type="Gene3D" id="1.10.10.10">
    <property type="entry name" value="Winged helix-like DNA-binding domain superfamily/Winged helix DNA-binding domain"/>
    <property type="match status" value="1"/>
</dbReference>
<dbReference type="CDD" id="cd16493">
    <property type="entry name" value="RING-CH-C4HC3_NSE1"/>
    <property type="match status" value="1"/>
</dbReference>
<dbReference type="RefSeq" id="XP_027190845.1">
    <property type="nucleotide sequence ID" value="XM_027335044.1"/>
</dbReference>
<comment type="subcellular location">
    <subcellularLocation>
        <location evidence="2 15">Nucleus</location>
    </subcellularLocation>
</comment>
<dbReference type="PANTHER" id="PTHR20973">
    <property type="entry name" value="NON-SMC ELEMENT 1-RELATED"/>
    <property type="match status" value="1"/>
</dbReference>
<evidence type="ECO:0000256" key="2">
    <source>
        <dbReference type="ARBA" id="ARBA00004123"/>
    </source>
</evidence>
<dbReference type="RefSeq" id="XP_012571744.1">
    <property type="nucleotide sequence ID" value="XM_012716290.2"/>
</dbReference>
<keyword evidence="8 15" id="KW-0227">DNA damage</keyword>
<feature type="domain" description="Non-structural maintenance of chromosomes element 1 RING C4HC3-type" evidence="17">
    <location>
        <begin position="203"/>
        <end position="246"/>
    </location>
</feature>
<evidence type="ECO:0000256" key="3">
    <source>
        <dbReference type="ARBA" id="ARBA00010258"/>
    </source>
</evidence>
<keyword evidence="9 15" id="KW-0863">Zinc-finger</keyword>
<reference evidence="18" key="1">
    <citation type="journal article" date="2013" name="Nat. Biotechnol.">
        <title>Draft genome sequence of chickpea (Cicer arietinum) provides a resource for trait improvement.</title>
        <authorList>
            <person name="Varshney R.K."/>
            <person name="Song C."/>
            <person name="Saxena R.K."/>
            <person name="Azam S."/>
            <person name="Yu S."/>
            <person name="Sharpe A.G."/>
            <person name="Cannon S."/>
            <person name="Baek J."/>
            <person name="Rosen B.D."/>
            <person name="Tar'an B."/>
            <person name="Millan T."/>
            <person name="Zhang X."/>
            <person name="Ramsay L.D."/>
            <person name="Iwata A."/>
            <person name="Wang Y."/>
            <person name="Nelson W."/>
            <person name="Farmer A.D."/>
            <person name="Gaur P.M."/>
            <person name="Soderlund C."/>
            <person name="Penmetsa R.V."/>
            <person name="Xu C."/>
            <person name="Bharti A.K."/>
            <person name="He W."/>
            <person name="Winter P."/>
            <person name="Zhao S."/>
            <person name="Hane J.K."/>
            <person name="Carrasquilla-Garcia N."/>
            <person name="Condie J.A."/>
            <person name="Upadhyaya H.D."/>
            <person name="Luo M.C."/>
            <person name="Thudi M."/>
            <person name="Gowda C.L."/>
            <person name="Singh N.P."/>
            <person name="Lichtenzveig J."/>
            <person name="Gali K.K."/>
            <person name="Rubio J."/>
            <person name="Nadarajan N."/>
            <person name="Dolezel J."/>
            <person name="Bansal K.C."/>
            <person name="Xu X."/>
            <person name="Edwards D."/>
            <person name="Zhang G."/>
            <person name="Kahl G."/>
            <person name="Gil J."/>
            <person name="Singh K.B."/>
            <person name="Datta S.K."/>
            <person name="Jackson S.A."/>
            <person name="Wang J."/>
            <person name="Cook D.R."/>
        </authorList>
    </citation>
    <scope>NUCLEOTIDE SEQUENCE [LARGE SCALE GENOMIC DNA]</scope>
    <source>
        <strain evidence="18">cv. CDC Frontier</strain>
    </source>
</reference>
<gene>
    <name evidence="19 20 21 22 23 24" type="primary">LOC101512852</name>
</gene>
<dbReference type="Gene3D" id="3.90.1150.220">
    <property type="match status" value="1"/>
</dbReference>
<evidence type="ECO:0000256" key="7">
    <source>
        <dbReference type="ARBA" id="ARBA00022723"/>
    </source>
</evidence>
<sequence length="354" mass="39496">MSGGLSLSHHVIIQALLSRGPLKEKDLHSMFEDLTKKSPGTERRLFDAFILAMNKALTCANFELRGCIDQYDGQVYYGIVNTVSDEQSKLGTKYTVPQIAFYKAIIEAIVQDATANGFISSIDALNLNLDSQVTIVTGSESQEESQRVPYALKNFGLSQKEKTLSELVRDLWLDSTTDGNVRLGVKSFLDLRSWFLSNDVPSCHVCNEAGIKAELCPNQNCIVRIHSYCLKQLFSQRKAAKVCPSCGTSWPFTVPKAEFLQAEDDNEPRQSQRASRSKGKKQRANTIVEDEEVGCSNQDELNEHIESQRDSGQARKRNRPHRTNEADRVGLDASQSSSAVSDLRRVTRKSSRLS</sequence>
<dbReference type="RefSeq" id="XP_004501977.1">
    <property type="nucleotide sequence ID" value="XM_004501920.3"/>
</dbReference>
<dbReference type="GO" id="GO:0000724">
    <property type="term" value="P:double-strand break repair via homologous recombination"/>
    <property type="evidence" value="ECO:0007669"/>
    <property type="project" value="TreeGrafter"/>
</dbReference>
<dbReference type="STRING" id="3827.A0A1S3E8P6"/>
<evidence type="ECO:0000259" key="17">
    <source>
        <dbReference type="Pfam" id="PF08746"/>
    </source>
</evidence>
<evidence type="ECO:0000256" key="16">
    <source>
        <dbReference type="SAM" id="MobiDB-lite"/>
    </source>
</evidence>
<evidence type="ECO:0000256" key="11">
    <source>
        <dbReference type="ARBA" id="ARBA00022833"/>
    </source>
</evidence>
<keyword evidence="13 15" id="KW-0234">DNA repair</keyword>
<accession>A0A1S3E8P6</accession>
<dbReference type="GeneID" id="101512852"/>
<dbReference type="EC" id="2.3.2.27" evidence="4 15"/>
<evidence type="ECO:0000313" key="24">
    <source>
        <dbReference type="RefSeq" id="XP_027190846.1"/>
    </source>
</evidence>
<dbReference type="OrthoDB" id="185455at2759"/>
<dbReference type="KEGG" id="cam:101512852"/>
<evidence type="ECO:0000256" key="14">
    <source>
        <dbReference type="ARBA" id="ARBA00023242"/>
    </source>
</evidence>
<protein>
    <recommendedName>
        <fullName evidence="5 15">Non-structural maintenance of chromosomes element 1 homolog</fullName>
        <ecNumber evidence="4 15">2.3.2.27</ecNumber>
    </recommendedName>
</protein>
<name>A0A1S3E8P6_CICAR</name>
<dbReference type="GO" id="GO:0030915">
    <property type="term" value="C:Smc5-Smc6 complex"/>
    <property type="evidence" value="ECO:0007669"/>
    <property type="project" value="UniProtKB-UniRule"/>
</dbReference>
<dbReference type="Proteomes" id="UP000087171">
    <property type="component" value="Chromosome Ca5"/>
</dbReference>
<dbReference type="Pfam" id="PF07574">
    <property type="entry name" value="SMC_Nse1"/>
    <property type="match status" value="1"/>
</dbReference>
<dbReference type="GO" id="GO:0005634">
    <property type="term" value="C:nucleus"/>
    <property type="evidence" value="ECO:0007669"/>
    <property type="project" value="UniProtKB-SubCell"/>
</dbReference>
<dbReference type="PANTHER" id="PTHR20973:SF0">
    <property type="entry name" value="NON-STRUCTURAL MAINTENANCE OF CHROMOSOMES ELEMENT 1 HOMOLOG"/>
    <property type="match status" value="1"/>
</dbReference>
<dbReference type="eggNOG" id="KOG4718">
    <property type="taxonomic scope" value="Eukaryota"/>
</dbReference>
<organism evidence="18 22">
    <name type="scientific">Cicer arietinum</name>
    <name type="common">Chickpea</name>
    <name type="synonym">Garbanzo</name>
    <dbReference type="NCBI Taxonomy" id="3827"/>
    <lineage>
        <taxon>Eukaryota</taxon>
        <taxon>Viridiplantae</taxon>
        <taxon>Streptophyta</taxon>
        <taxon>Embryophyta</taxon>
        <taxon>Tracheophyta</taxon>
        <taxon>Spermatophyta</taxon>
        <taxon>Magnoliopsida</taxon>
        <taxon>eudicotyledons</taxon>
        <taxon>Gunneridae</taxon>
        <taxon>Pentapetalae</taxon>
        <taxon>rosids</taxon>
        <taxon>fabids</taxon>
        <taxon>Fabales</taxon>
        <taxon>Fabaceae</taxon>
        <taxon>Papilionoideae</taxon>
        <taxon>50 kb inversion clade</taxon>
        <taxon>NPAAA clade</taxon>
        <taxon>Hologalegina</taxon>
        <taxon>IRL clade</taxon>
        <taxon>Cicereae</taxon>
        <taxon>Cicer</taxon>
    </lineage>
</organism>
<evidence type="ECO:0000313" key="21">
    <source>
        <dbReference type="RefSeq" id="XP_004501978.1"/>
    </source>
</evidence>
<keyword evidence="11 15" id="KW-0862">Zinc</keyword>
<evidence type="ECO:0000256" key="8">
    <source>
        <dbReference type="ARBA" id="ARBA00022763"/>
    </source>
</evidence>
<evidence type="ECO:0000256" key="4">
    <source>
        <dbReference type="ARBA" id="ARBA00012483"/>
    </source>
</evidence>
<evidence type="ECO:0000256" key="6">
    <source>
        <dbReference type="ARBA" id="ARBA00022679"/>
    </source>
</evidence>
<reference evidence="19 20" key="2">
    <citation type="submission" date="2025-04" db="UniProtKB">
        <authorList>
            <consortium name="RefSeq"/>
        </authorList>
    </citation>
    <scope>IDENTIFICATION</scope>
    <source>
        <tissue evidence="19 20">Etiolated seedlings</tissue>
    </source>
</reference>
<dbReference type="Pfam" id="PF08746">
    <property type="entry name" value="zf-RING-like"/>
    <property type="match status" value="1"/>
</dbReference>
<keyword evidence="6 15" id="KW-0808">Transferase</keyword>
<evidence type="ECO:0000313" key="18">
    <source>
        <dbReference type="Proteomes" id="UP000087171"/>
    </source>
</evidence>
<comment type="subunit">
    <text evidence="15">Component of the Smc5-Smc6 complex.</text>
</comment>
<evidence type="ECO:0000256" key="9">
    <source>
        <dbReference type="ARBA" id="ARBA00022771"/>
    </source>
</evidence>
<proteinExistence type="inferred from homology"/>
<keyword evidence="18" id="KW-1185">Reference proteome</keyword>